<dbReference type="STRING" id="1661398.A0A482V841"/>
<dbReference type="OrthoDB" id="445152at2759"/>
<protein>
    <submittedName>
        <fullName evidence="1">ATG C domain containing protein</fullName>
    </submittedName>
</protein>
<keyword evidence="2" id="KW-1185">Reference proteome</keyword>
<accession>A0A482V841</accession>
<organism evidence="1 2">
    <name type="scientific">Asbolus verrucosus</name>
    <name type="common">Desert ironclad beetle</name>
    <dbReference type="NCBI Taxonomy" id="1661398"/>
    <lineage>
        <taxon>Eukaryota</taxon>
        <taxon>Metazoa</taxon>
        <taxon>Ecdysozoa</taxon>
        <taxon>Arthropoda</taxon>
        <taxon>Hexapoda</taxon>
        <taxon>Insecta</taxon>
        <taxon>Pterygota</taxon>
        <taxon>Neoptera</taxon>
        <taxon>Endopterygota</taxon>
        <taxon>Coleoptera</taxon>
        <taxon>Polyphaga</taxon>
        <taxon>Cucujiformia</taxon>
        <taxon>Tenebrionidae</taxon>
        <taxon>Pimeliinae</taxon>
        <taxon>Asbolus</taxon>
    </lineage>
</organism>
<comment type="caution">
    <text evidence="1">The sequence shown here is derived from an EMBL/GenBank/DDBJ whole genome shotgun (WGS) entry which is preliminary data.</text>
</comment>
<evidence type="ECO:0000313" key="2">
    <source>
        <dbReference type="Proteomes" id="UP000292052"/>
    </source>
</evidence>
<proteinExistence type="predicted"/>
<sequence>MPVKDEWELIEIFAYVKSFSVVFLADYNNNSVKQGVASLMFDDIGIEIQQTECLNMSLSISDIQFDNELYSKESFDFPVVLVSQESKAKNNTNVLDTPAKKLIENIRDDALLSLELIVETWKDNLRNKYITGVKEVKIKLNPLSFYIEDLYINKLVEYFNNLFPMKLLVWSKVDVKAHGSKTVSVKVPEIAFWQSSVIAKPLSLKNITIEPLSLLLSVHCSLKMYIALDQSPLQFGRFERRRLLTTPYRLGHAMTMHYLSGAIFGAGWVVSSLELLGSPSGLARAMGTGLRDFVSLPYRGLIQGPWAFLSGVTHGSASLMKHVTAGTLQSVTKLASSVARNLDRLTLDEEHLKRTEEQRRLKPQGVTQGFMLGLTGLGISLLGAVGGIAHHPLQSIMADGASPRSLAAGVGLGLVGVLTKPLSGAAELVALTGQGLLQGAGWNPLPQPRNNLSQHLKHIDINSAIKYEWKLLHSITFKNVLNVTEATSINNKDFRGIALILTSDALIIVSIDDDIVKRIISLSQLQVVANESDPTLLLFRITKKMEEESIVEMDPACRARVADYVRSTATLLQIPGISQDQPEISPTHLRDEINEQFCCYVNPQTKQMNTNYSFPVL</sequence>
<name>A0A482V841_ASBVE</name>
<evidence type="ECO:0000313" key="1">
    <source>
        <dbReference type="EMBL" id="RZB39382.1"/>
    </source>
</evidence>
<dbReference type="PANTHER" id="PTHR12517:SF0">
    <property type="entry name" value="INTERMEMBRANE LIPID TRANSFER PROTEIN VPS13B"/>
    <property type="match status" value="1"/>
</dbReference>
<dbReference type="PANTHER" id="PTHR12517">
    <property type="entry name" value="VACUOLAR PROTEIN SORTING-ASSOCIATED PROTEIN 13B"/>
    <property type="match status" value="1"/>
</dbReference>
<dbReference type="Proteomes" id="UP000292052">
    <property type="component" value="Unassembled WGS sequence"/>
</dbReference>
<dbReference type="AlphaFoldDB" id="A0A482V841"/>
<reference evidence="1 2" key="1">
    <citation type="submission" date="2017-03" db="EMBL/GenBank/DDBJ databases">
        <title>Genome of the blue death feigning beetle - Asbolus verrucosus.</title>
        <authorList>
            <person name="Rider S.D."/>
        </authorList>
    </citation>
    <scope>NUCLEOTIDE SEQUENCE [LARGE SCALE GENOMIC DNA]</scope>
    <source>
        <strain evidence="1">Butters</strain>
        <tissue evidence="1">Head and leg muscle</tissue>
    </source>
</reference>
<dbReference type="InterPro" id="IPR039782">
    <property type="entry name" value="VPS13B"/>
</dbReference>
<gene>
    <name evidence="1" type="ORF">BDFB_001965</name>
</gene>
<dbReference type="EMBL" id="QDEB01128696">
    <property type="protein sequence ID" value="RZB39382.1"/>
    <property type="molecule type" value="Genomic_DNA"/>
</dbReference>